<dbReference type="PRINTS" id="PR00382">
    <property type="entry name" value="LIPIDTRNSFER"/>
</dbReference>
<dbReference type="Pfam" id="PF00234">
    <property type="entry name" value="Tryp_alpha_amyl"/>
    <property type="match status" value="1"/>
</dbReference>
<gene>
    <name evidence="8" type="primary">LOC111024013</name>
</gene>
<feature type="signal peptide" evidence="5">
    <location>
        <begin position="1"/>
        <end position="26"/>
    </location>
</feature>
<evidence type="ECO:0000256" key="1">
    <source>
        <dbReference type="ARBA" id="ARBA00009748"/>
    </source>
</evidence>
<dbReference type="RefSeq" id="XP_022157263.1">
    <property type="nucleotide sequence ID" value="XM_022301571.1"/>
</dbReference>
<dbReference type="KEGG" id="mcha:111024013"/>
<evidence type="ECO:0000259" key="6">
    <source>
        <dbReference type="SMART" id="SM00499"/>
    </source>
</evidence>
<feature type="chain" id="PRO_5026665160" description="Non-specific lipid-transfer protein" evidence="5">
    <location>
        <begin position="27"/>
        <end position="118"/>
    </location>
</feature>
<dbReference type="InterPro" id="IPR016140">
    <property type="entry name" value="Bifunc_inhib/LTP/seed_store"/>
</dbReference>
<comment type="function">
    <text evidence="4">Plant non-specific lipid-transfer proteins transfer phospholipids as well as galactolipids across membranes. May play a role in wax or cutin deposition in the cell walls of expanding epidermal cells and certain secretory tissues.</text>
</comment>
<accession>A0A6J1DSX2</accession>
<feature type="domain" description="Bifunctional inhibitor/plant lipid transfer protein/seed storage helical" evidence="6">
    <location>
        <begin position="30"/>
        <end position="114"/>
    </location>
</feature>
<dbReference type="InterPro" id="IPR036312">
    <property type="entry name" value="Bifun_inhib/LTP/seed_sf"/>
</dbReference>
<dbReference type="Gene3D" id="1.10.110.10">
    <property type="entry name" value="Plant lipid-transfer and hydrophobic proteins"/>
    <property type="match status" value="1"/>
</dbReference>
<dbReference type="PANTHER" id="PTHR33076">
    <property type="entry name" value="NON-SPECIFIC LIPID-TRANSFER PROTEIN 2-RELATED"/>
    <property type="match status" value="1"/>
</dbReference>
<evidence type="ECO:0000313" key="8">
    <source>
        <dbReference type="RefSeq" id="XP_022157263.1"/>
    </source>
</evidence>
<dbReference type="FunFam" id="1.10.110.10:FF:000002">
    <property type="entry name" value="Non-specific lipid-transfer protein"/>
    <property type="match status" value="1"/>
</dbReference>
<evidence type="ECO:0000256" key="3">
    <source>
        <dbReference type="ARBA" id="ARBA00023157"/>
    </source>
</evidence>
<evidence type="ECO:0000313" key="7">
    <source>
        <dbReference type="Proteomes" id="UP000504603"/>
    </source>
</evidence>
<reference evidence="8" key="1">
    <citation type="submission" date="2025-08" db="UniProtKB">
        <authorList>
            <consortium name="RefSeq"/>
        </authorList>
    </citation>
    <scope>IDENTIFICATION</scope>
    <source>
        <strain evidence="8">OHB3-1</strain>
    </source>
</reference>
<dbReference type="GO" id="GO:0008289">
    <property type="term" value="F:lipid binding"/>
    <property type="evidence" value="ECO:0007669"/>
    <property type="project" value="UniProtKB-KW"/>
</dbReference>
<keyword evidence="7" id="KW-1185">Reference proteome</keyword>
<dbReference type="AlphaFoldDB" id="A0A6J1DSX2"/>
<comment type="similarity">
    <text evidence="1 4">Belongs to the plant LTP family.</text>
</comment>
<dbReference type="SMART" id="SM00499">
    <property type="entry name" value="AAI"/>
    <property type="match status" value="1"/>
</dbReference>
<evidence type="ECO:0000256" key="4">
    <source>
        <dbReference type="RuleBase" id="RU000628"/>
    </source>
</evidence>
<sequence>MEMSRKMMIVAMAMVLLVVGSPVADAVISCGAVSSAMAPCIPYLRNQGPIGAGCCSGVKALNSQASTTADRQAACKCLKTAAAAIPGLNLGLAAGLPSHCGVNIPYKISPSTDCAQVR</sequence>
<evidence type="ECO:0000256" key="5">
    <source>
        <dbReference type="SAM" id="SignalP"/>
    </source>
</evidence>
<evidence type="ECO:0000256" key="2">
    <source>
        <dbReference type="ARBA" id="ARBA00022448"/>
    </source>
</evidence>
<dbReference type="CDD" id="cd01960">
    <property type="entry name" value="nsLTP1"/>
    <property type="match status" value="1"/>
</dbReference>
<keyword evidence="3" id="KW-1015">Disulfide bond</keyword>
<keyword evidence="5" id="KW-0732">Signal</keyword>
<dbReference type="Proteomes" id="UP000504603">
    <property type="component" value="Unplaced"/>
</dbReference>
<dbReference type="GeneID" id="111024013"/>
<dbReference type="InterPro" id="IPR000528">
    <property type="entry name" value="Plant_nsLTP"/>
</dbReference>
<protein>
    <recommendedName>
        <fullName evidence="4">Non-specific lipid-transfer protein</fullName>
    </recommendedName>
</protein>
<dbReference type="GO" id="GO:0006869">
    <property type="term" value="P:lipid transport"/>
    <property type="evidence" value="ECO:0007669"/>
    <property type="project" value="InterPro"/>
</dbReference>
<keyword evidence="2 4" id="KW-0813">Transport</keyword>
<dbReference type="PROSITE" id="PS00597">
    <property type="entry name" value="PLANT_LTP"/>
    <property type="match status" value="1"/>
</dbReference>
<proteinExistence type="inferred from homology"/>
<organism evidence="7 8">
    <name type="scientific">Momordica charantia</name>
    <name type="common">Bitter gourd</name>
    <name type="synonym">Balsam pear</name>
    <dbReference type="NCBI Taxonomy" id="3673"/>
    <lineage>
        <taxon>Eukaryota</taxon>
        <taxon>Viridiplantae</taxon>
        <taxon>Streptophyta</taxon>
        <taxon>Embryophyta</taxon>
        <taxon>Tracheophyta</taxon>
        <taxon>Spermatophyta</taxon>
        <taxon>Magnoliopsida</taxon>
        <taxon>eudicotyledons</taxon>
        <taxon>Gunneridae</taxon>
        <taxon>Pentapetalae</taxon>
        <taxon>rosids</taxon>
        <taxon>fabids</taxon>
        <taxon>Cucurbitales</taxon>
        <taxon>Cucurbitaceae</taxon>
        <taxon>Momordiceae</taxon>
        <taxon>Momordica</taxon>
    </lineage>
</organism>
<keyword evidence="4" id="KW-0446">Lipid-binding</keyword>
<name>A0A6J1DSX2_MOMCH</name>
<dbReference type="OrthoDB" id="1890443at2759"/>
<dbReference type="SUPFAM" id="SSF47699">
    <property type="entry name" value="Bifunctional inhibitor/lipid-transfer protein/seed storage 2S albumin"/>
    <property type="match status" value="1"/>
</dbReference>